<dbReference type="OrthoDB" id="2151618at2759"/>
<dbReference type="InterPro" id="IPR001152">
    <property type="entry name" value="Beta-thymosin"/>
</dbReference>
<organism evidence="8">
    <name type="scientific">Taenia asiatica</name>
    <name type="common">Asian tapeworm</name>
    <dbReference type="NCBI Taxonomy" id="60517"/>
    <lineage>
        <taxon>Eukaryota</taxon>
        <taxon>Metazoa</taxon>
        <taxon>Spiralia</taxon>
        <taxon>Lophotrochozoa</taxon>
        <taxon>Platyhelminthes</taxon>
        <taxon>Cestoda</taxon>
        <taxon>Eucestoda</taxon>
        <taxon>Cyclophyllidea</taxon>
        <taxon>Taeniidae</taxon>
        <taxon>Taenia</taxon>
    </lineage>
</organism>
<dbReference type="GO" id="GO:0003785">
    <property type="term" value="F:actin monomer binding"/>
    <property type="evidence" value="ECO:0007669"/>
    <property type="project" value="InterPro"/>
</dbReference>
<evidence type="ECO:0000256" key="2">
    <source>
        <dbReference type="ARBA" id="ARBA00009511"/>
    </source>
</evidence>
<reference evidence="8" key="1">
    <citation type="submission" date="2017-02" db="UniProtKB">
        <authorList>
            <consortium name="WormBaseParasite"/>
        </authorList>
    </citation>
    <scope>IDENTIFICATION</scope>
</reference>
<dbReference type="WBParaSite" id="TASK_0000943801-mRNA-1">
    <property type="protein sequence ID" value="TASK_0000943801-mRNA-1"/>
    <property type="gene ID" value="TASK_0000943801"/>
</dbReference>
<dbReference type="InterPro" id="IPR038386">
    <property type="entry name" value="Beta-thymosin_sf"/>
</dbReference>
<evidence type="ECO:0000259" key="5">
    <source>
        <dbReference type="PROSITE" id="PS51082"/>
    </source>
</evidence>
<dbReference type="SMART" id="SM00152">
    <property type="entry name" value="THY"/>
    <property type="match status" value="2"/>
</dbReference>
<protein>
    <submittedName>
        <fullName evidence="8">WH2 domain-containing protein</fullName>
    </submittedName>
</protein>
<gene>
    <name evidence="6" type="ORF">TASK_LOCUS9439</name>
</gene>
<dbReference type="Pfam" id="PF01290">
    <property type="entry name" value="Thymosin"/>
    <property type="match status" value="2"/>
</dbReference>
<evidence type="ECO:0000313" key="7">
    <source>
        <dbReference type="Proteomes" id="UP000282613"/>
    </source>
</evidence>
<sequence length="141" mass="15643">MSEGAASVLAEVGGFQKDKLKHVDPAVKNVLPTADDVKNEKNESKLMHDIEQGTHLKKVKTVEKNPLPTKEGHLEGCVRRFIPLFGLGLFHVVSSVTISECEGFRNASFLYGKRRCILANFVGVVVLLPLQREPTRRVEAH</sequence>
<dbReference type="AlphaFoldDB" id="A0A0R3WF16"/>
<evidence type="ECO:0000313" key="6">
    <source>
        <dbReference type="EMBL" id="VDK43366.1"/>
    </source>
</evidence>
<name>A0A0R3WF16_TAEAS</name>
<dbReference type="PANTHER" id="PTHR20940">
    <property type="entry name" value="TETRA THYMOSIN"/>
    <property type="match status" value="1"/>
</dbReference>
<dbReference type="EMBL" id="UYRS01019166">
    <property type="protein sequence ID" value="VDK43366.1"/>
    <property type="molecule type" value="Genomic_DNA"/>
</dbReference>
<proteinExistence type="inferred from homology"/>
<reference evidence="6 7" key="2">
    <citation type="submission" date="2018-11" db="EMBL/GenBank/DDBJ databases">
        <authorList>
            <consortium name="Pathogen Informatics"/>
        </authorList>
    </citation>
    <scope>NUCLEOTIDE SEQUENCE [LARGE SCALE GENOMIC DNA]</scope>
</reference>
<feature type="domain" description="WH2" evidence="5">
    <location>
        <begin position="42"/>
        <end position="59"/>
    </location>
</feature>
<keyword evidence="3" id="KW-0963">Cytoplasm</keyword>
<dbReference type="GO" id="GO:0005856">
    <property type="term" value="C:cytoskeleton"/>
    <property type="evidence" value="ECO:0007669"/>
    <property type="project" value="UniProtKB-SubCell"/>
</dbReference>
<comment type="similarity">
    <text evidence="2">Belongs to the thymosin beta family.</text>
</comment>
<dbReference type="Gene3D" id="1.20.5.520">
    <property type="entry name" value="Single helix bin"/>
    <property type="match status" value="2"/>
</dbReference>
<dbReference type="STRING" id="60517.A0A0R3WF16"/>
<evidence type="ECO:0000313" key="8">
    <source>
        <dbReference type="WBParaSite" id="TASK_0000943801-mRNA-1"/>
    </source>
</evidence>
<dbReference type="Proteomes" id="UP000282613">
    <property type="component" value="Unassembled WGS sequence"/>
</dbReference>
<dbReference type="GO" id="GO:0007015">
    <property type="term" value="P:actin filament organization"/>
    <property type="evidence" value="ECO:0007669"/>
    <property type="project" value="InterPro"/>
</dbReference>
<evidence type="ECO:0000256" key="1">
    <source>
        <dbReference type="ARBA" id="ARBA00004245"/>
    </source>
</evidence>
<evidence type="ECO:0000256" key="3">
    <source>
        <dbReference type="ARBA" id="ARBA00022490"/>
    </source>
</evidence>
<dbReference type="PROSITE" id="PS51082">
    <property type="entry name" value="WH2"/>
    <property type="match status" value="1"/>
</dbReference>
<evidence type="ECO:0000256" key="4">
    <source>
        <dbReference type="ARBA" id="ARBA00023212"/>
    </source>
</evidence>
<keyword evidence="4" id="KW-0206">Cytoskeleton</keyword>
<accession>A0A0R3WF16</accession>
<dbReference type="InterPro" id="IPR003124">
    <property type="entry name" value="WH2_dom"/>
</dbReference>
<comment type="subcellular location">
    <subcellularLocation>
        <location evidence="1">Cytoplasm</location>
        <location evidence="1">Cytoskeleton</location>
    </subcellularLocation>
</comment>
<dbReference type="GO" id="GO:0005829">
    <property type="term" value="C:cytosol"/>
    <property type="evidence" value="ECO:0007669"/>
    <property type="project" value="TreeGrafter"/>
</dbReference>
<keyword evidence="7" id="KW-1185">Reference proteome</keyword>
<dbReference type="PANTHER" id="PTHR20940:SF1">
    <property type="entry name" value="CIBOULOT, ISOFORM A"/>
    <property type="match status" value="1"/>
</dbReference>